<dbReference type="CDD" id="cd01098">
    <property type="entry name" value="PAN_AP_plant"/>
    <property type="match status" value="1"/>
</dbReference>
<name>A0A7J7N4J3_9MAGN</name>
<evidence type="ECO:0000256" key="2">
    <source>
        <dbReference type="ARBA" id="ARBA00023157"/>
    </source>
</evidence>
<accession>A0A7J7N4J3</accession>
<evidence type="ECO:0000313" key="6">
    <source>
        <dbReference type="Proteomes" id="UP000541444"/>
    </source>
</evidence>
<dbReference type="SMART" id="SM00473">
    <property type="entry name" value="PAN_AP"/>
    <property type="match status" value="1"/>
</dbReference>
<dbReference type="InterPro" id="IPR003609">
    <property type="entry name" value="Pan_app"/>
</dbReference>
<evidence type="ECO:0000259" key="4">
    <source>
        <dbReference type="PROSITE" id="PS50948"/>
    </source>
</evidence>
<proteinExistence type="predicted"/>
<feature type="domain" description="Apple" evidence="4">
    <location>
        <begin position="249"/>
        <end position="341"/>
    </location>
</feature>
<dbReference type="AlphaFoldDB" id="A0A7J7N4J3"/>
<keyword evidence="6" id="KW-1185">Reference proteome</keyword>
<feature type="region of interest" description="Disordered" evidence="3">
    <location>
        <begin position="53"/>
        <end position="91"/>
    </location>
</feature>
<gene>
    <name evidence="5" type="ORF">GIB67_014152</name>
</gene>
<feature type="compositionally biased region" description="Polar residues" evidence="3">
    <location>
        <begin position="79"/>
        <end position="91"/>
    </location>
</feature>
<evidence type="ECO:0000256" key="1">
    <source>
        <dbReference type="ARBA" id="ARBA00022729"/>
    </source>
</evidence>
<organism evidence="5 6">
    <name type="scientific">Kingdonia uniflora</name>
    <dbReference type="NCBI Taxonomy" id="39325"/>
    <lineage>
        <taxon>Eukaryota</taxon>
        <taxon>Viridiplantae</taxon>
        <taxon>Streptophyta</taxon>
        <taxon>Embryophyta</taxon>
        <taxon>Tracheophyta</taxon>
        <taxon>Spermatophyta</taxon>
        <taxon>Magnoliopsida</taxon>
        <taxon>Ranunculales</taxon>
        <taxon>Circaeasteraceae</taxon>
        <taxon>Kingdonia</taxon>
    </lineage>
</organism>
<feature type="compositionally biased region" description="Low complexity" evidence="3">
    <location>
        <begin position="54"/>
        <end position="74"/>
    </location>
</feature>
<dbReference type="Pfam" id="PF00954">
    <property type="entry name" value="S_locus_glycop"/>
    <property type="match status" value="1"/>
</dbReference>
<evidence type="ECO:0000313" key="5">
    <source>
        <dbReference type="EMBL" id="KAF6161950.1"/>
    </source>
</evidence>
<sequence length="352" mass="38645">MQALSGIIDQVTTLEERLNSFSGDQAHMGERLISLEGVVEGNMATLLDQMAELSSKGRTGRTSTGGASSSSSGREYNRPRNNGDASSSSRFQGHPGNLECFLCGGNHKAYQYPQKTALNALMASQGDQANDATQENDGGETHMGVSSAARAKLEFKLVCVNLTLDYVNTYSTLKIFYLDSEGTNVGETWEAEKEWVKSWSAPRVLCDIYDTCGFFGICNISTSQICSCLKGFRPKFLKEWTAGNWSGGCVRRTQLQYERSDTNGKNGKKDVFLKLERVKVPDFANWVSAANLQDCKQDCLNNCSCVAHSYVTGIGCMLWNGDLLDMQKFDAAGVDLYIRVAGIELSKIFFCL</sequence>
<keyword evidence="2" id="KW-1015">Disulfide bond</keyword>
<evidence type="ECO:0000256" key="3">
    <source>
        <dbReference type="SAM" id="MobiDB-lite"/>
    </source>
</evidence>
<dbReference type="GO" id="GO:0048544">
    <property type="term" value="P:recognition of pollen"/>
    <property type="evidence" value="ECO:0007669"/>
    <property type="project" value="InterPro"/>
</dbReference>
<dbReference type="PANTHER" id="PTHR32444">
    <property type="entry name" value="BULB-TYPE LECTIN DOMAIN-CONTAINING PROTEIN"/>
    <property type="match status" value="1"/>
</dbReference>
<dbReference type="Pfam" id="PF08276">
    <property type="entry name" value="PAN_2"/>
    <property type="match status" value="1"/>
</dbReference>
<dbReference type="EMBL" id="JACGCM010001069">
    <property type="protein sequence ID" value="KAF6161950.1"/>
    <property type="molecule type" value="Genomic_DNA"/>
</dbReference>
<dbReference type="Proteomes" id="UP000541444">
    <property type="component" value="Unassembled WGS sequence"/>
</dbReference>
<dbReference type="OrthoDB" id="1934880at2759"/>
<dbReference type="PANTHER" id="PTHR32444:SF198">
    <property type="entry name" value="BULB-TYPE LECTIN DOMAIN-CONTAINING PROTEIN"/>
    <property type="match status" value="1"/>
</dbReference>
<protein>
    <recommendedName>
        <fullName evidence="4">Apple domain-containing protein</fullName>
    </recommendedName>
</protein>
<dbReference type="PROSITE" id="PS50948">
    <property type="entry name" value="PAN"/>
    <property type="match status" value="1"/>
</dbReference>
<keyword evidence="1" id="KW-0732">Signal</keyword>
<comment type="caution">
    <text evidence="5">The sequence shown here is derived from an EMBL/GenBank/DDBJ whole genome shotgun (WGS) entry which is preliminary data.</text>
</comment>
<dbReference type="InterPro" id="IPR000858">
    <property type="entry name" value="S_locus_glycoprot_dom"/>
</dbReference>
<reference evidence="5 6" key="1">
    <citation type="journal article" date="2020" name="IScience">
        <title>Genome Sequencing of the Endangered Kingdonia uniflora (Circaeasteraceae, Ranunculales) Reveals Potential Mechanisms of Evolutionary Specialization.</title>
        <authorList>
            <person name="Sun Y."/>
            <person name="Deng T."/>
            <person name="Zhang A."/>
            <person name="Moore M.J."/>
            <person name="Landis J.B."/>
            <person name="Lin N."/>
            <person name="Zhang H."/>
            <person name="Zhang X."/>
            <person name="Huang J."/>
            <person name="Zhang X."/>
            <person name="Sun H."/>
            <person name="Wang H."/>
        </authorList>
    </citation>
    <scope>NUCLEOTIDE SEQUENCE [LARGE SCALE GENOMIC DNA]</scope>
    <source>
        <strain evidence="5">TB1705</strain>
        <tissue evidence="5">Leaf</tissue>
    </source>
</reference>